<evidence type="ECO:0000256" key="4">
    <source>
        <dbReference type="ARBA" id="ARBA00023315"/>
    </source>
</evidence>
<dbReference type="CDD" id="cd04301">
    <property type="entry name" value="NAT_SF"/>
    <property type="match status" value="1"/>
</dbReference>
<evidence type="ECO:0000256" key="5">
    <source>
        <dbReference type="HAMAP-Rule" id="MF_02210"/>
    </source>
</evidence>
<dbReference type="EMBL" id="JACHHN010000011">
    <property type="protein sequence ID" value="MBB5193501.1"/>
    <property type="molecule type" value="Genomic_DNA"/>
</dbReference>
<comment type="caution">
    <text evidence="8">The sequence shown here is derived from an EMBL/GenBank/DDBJ whole genome shotgun (WGS) entry which is preliminary data.</text>
</comment>
<feature type="active site" description="Proton acceptor" evidence="5">
    <location>
        <position position="101"/>
    </location>
</feature>
<accession>A0A840RN39</accession>
<protein>
    <recommendedName>
        <fullName evidence="5 6">[Ribosomal protein bS18]-alanine N-acetyltransferase</fullName>
        <ecNumber evidence="5 6">2.3.1.266</ecNumber>
    </recommendedName>
</protein>
<keyword evidence="4 5" id="KW-0012">Acyltransferase</keyword>
<dbReference type="SUPFAM" id="SSF55729">
    <property type="entry name" value="Acyl-CoA N-acyltransferases (Nat)"/>
    <property type="match status" value="1"/>
</dbReference>
<feature type="domain" description="N-acetyltransferase" evidence="7">
    <location>
        <begin position="1"/>
        <end position="146"/>
    </location>
</feature>
<comment type="subcellular location">
    <subcellularLocation>
        <location evidence="5 6">Cytoplasm</location>
    </subcellularLocation>
</comment>
<dbReference type="NCBIfam" id="TIGR01575">
    <property type="entry name" value="rimI"/>
    <property type="match status" value="1"/>
</dbReference>
<dbReference type="InterPro" id="IPR016181">
    <property type="entry name" value="Acyl_CoA_acyltransferase"/>
</dbReference>
<dbReference type="GO" id="GO:0005737">
    <property type="term" value="C:cytoplasm"/>
    <property type="evidence" value="ECO:0007669"/>
    <property type="project" value="UniProtKB-SubCell"/>
</dbReference>
<keyword evidence="3 5" id="KW-0808">Transferase</keyword>
<evidence type="ECO:0000256" key="1">
    <source>
        <dbReference type="ARBA" id="ARBA00005395"/>
    </source>
</evidence>
<evidence type="ECO:0000259" key="7">
    <source>
        <dbReference type="PROSITE" id="PS51186"/>
    </source>
</evidence>
<feature type="active site" description="Proton donor" evidence="5">
    <location>
        <position position="113"/>
    </location>
</feature>
<proteinExistence type="inferred from homology"/>
<dbReference type="PANTHER" id="PTHR43420:SF12">
    <property type="entry name" value="N-ACETYLTRANSFERASE DOMAIN-CONTAINING PROTEIN"/>
    <property type="match status" value="1"/>
</dbReference>
<comment type="catalytic activity">
    <reaction evidence="5 6">
        <text>N-terminal L-alanyl-[ribosomal protein bS18] + acetyl-CoA = N-terminal N(alpha)-acetyl-L-alanyl-[ribosomal protein bS18] + CoA + H(+)</text>
        <dbReference type="Rhea" id="RHEA:43756"/>
        <dbReference type="Rhea" id="RHEA-COMP:10676"/>
        <dbReference type="Rhea" id="RHEA-COMP:10677"/>
        <dbReference type="ChEBI" id="CHEBI:15378"/>
        <dbReference type="ChEBI" id="CHEBI:57287"/>
        <dbReference type="ChEBI" id="CHEBI:57288"/>
        <dbReference type="ChEBI" id="CHEBI:64718"/>
        <dbReference type="ChEBI" id="CHEBI:83683"/>
        <dbReference type="EC" id="2.3.1.266"/>
    </reaction>
</comment>
<evidence type="ECO:0000256" key="2">
    <source>
        <dbReference type="ARBA" id="ARBA00022490"/>
    </source>
</evidence>
<dbReference type="InterPro" id="IPR000182">
    <property type="entry name" value="GNAT_dom"/>
</dbReference>
<evidence type="ECO:0000313" key="9">
    <source>
        <dbReference type="Proteomes" id="UP000543030"/>
    </source>
</evidence>
<dbReference type="Gene3D" id="3.40.630.30">
    <property type="match status" value="1"/>
</dbReference>
<comment type="function">
    <text evidence="5 6">Acetylates the N-terminal alanine of ribosomal protein bS18.</text>
</comment>
<evidence type="ECO:0000256" key="3">
    <source>
        <dbReference type="ARBA" id="ARBA00022679"/>
    </source>
</evidence>
<reference evidence="8 9" key="1">
    <citation type="submission" date="2020-08" db="EMBL/GenBank/DDBJ databases">
        <title>Genomic Encyclopedia of Type Strains, Phase IV (KMG-IV): sequencing the most valuable type-strain genomes for metagenomic binning, comparative biology and taxonomic classification.</title>
        <authorList>
            <person name="Goeker M."/>
        </authorList>
    </citation>
    <scope>NUCLEOTIDE SEQUENCE [LARGE SCALE GENOMIC DNA]</scope>
    <source>
        <strain evidence="8 9">DSM 18233</strain>
    </source>
</reference>
<dbReference type="PROSITE" id="PS51186">
    <property type="entry name" value="GNAT"/>
    <property type="match status" value="1"/>
</dbReference>
<comment type="caution">
    <text evidence="5">Lacks conserved residue(s) required for the propagation of feature annotation.</text>
</comment>
<sequence>MKIRALHHRDLDAILALDSQTNPHPWALGHWHDSLENHTCLVLEDDGEIIAFAIASLVLDEAELLLIAVAPWLQGQGLGRKILQALIDQLRQRGAAQMFLEVREGNTAARALYEKLGGSVSGRRKGYYPLPGGAREDAVLYAFAFTGAA</sequence>
<dbReference type="GO" id="GO:0008999">
    <property type="term" value="F:protein-N-terminal-alanine acetyltransferase activity"/>
    <property type="evidence" value="ECO:0007669"/>
    <property type="project" value="UniProtKB-UniRule"/>
</dbReference>
<comment type="similarity">
    <text evidence="1 5 6">Belongs to the acetyltransferase family. RimI subfamily.</text>
</comment>
<organism evidence="8 9">
    <name type="scientific">Silvimonas terrae</name>
    <dbReference type="NCBI Taxonomy" id="300266"/>
    <lineage>
        <taxon>Bacteria</taxon>
        <taxon>Pseudomonadati</taxon>
        <taxon>Pseudomonadota</taxon>
        <taxon>Betaproteobacteria</taxon>
        <taxon>Neisseriales</taxon>
        <taxon>Chitinibacteraceae</taxon>
        <taxon>Silvimonas</taxon>
    </lineage>
</organism>
<dbReference type="AlphaFoldDB" id="A0A840RN39"/>
<gene>
    <name evidence="5" type="primary">rimI</name>
    <name evidence="8" type="ORF">HNQ50_004258</name>
</gene>
<dbReference type="InterPro" id="IPR006464">
    <property type="entry name" value="AcTrfase_RimI/Ard1"/>
</dbReference>
<keyword evidence="9" id="KW-1185">Reference proteome</keyword>
<dbReference type="RefSeq" id="WP_184103140.1">
    <property type="nucleotide sequence ID" value="NZ_JACHHN010000011.1"/>
</dbReference>
<evidence type="ECO:0000313" key="8">
    <source>
        <dbReference type="EMBL" id="MBB5193501.1"/>
    </source>
</evidence>
<dbReference type="InterPro" id="IPR050680">
    <property type="entry name" value="YpeA/RimI_acetyltransf"/>
</dbReference>
<keyword evidence="2 5" id="KW-0963">Cytoplasm</keyword>
<dbReference type="InterPro" id="IPR043690">
    <property type="entry name" value="RimI"/>
</dbReference>
<feature type="binding site" evidence="5">
    <location>
        <position position="106"/>
    </location>
    <ligand>
        <name>acetyl-CoA</name>
        <dbReference type="ChEBI" id="CHEBI:57288"/>
    </ligand>
</feature>
<name>A0A840RN39_9NEIS</name>
<dbReference type="HAMAP" id="MF_02210">
    <property type="entry name" value="RimI"/>
    <property type="match status" value="1"/>
</dbReference>
<dbReference type="Proteomes" id="UP000543030">
    <property type="component" value="Unassembled WGS sequence"/>
</dbReference>
<dbReference type="Pfam" id="PF00583">
    <property type="entry name" value="Acetyltransf_1"/>
    <property type="match status" value="1"/>
</dbReference>
<feature type="binding site" evidence="5">
    <location>
        <begin position="67"/>
        <end position="69"/>
    </location>
    <ligand>
        <name>acetyl-CoA</name>
        <dbReference type="ChEBI" id="CHEBI:57288"/>
    </ligand>
</feature>
<evidence type="ECO:0000256" key="6">
    <source>
        <dbReference type="RuleBase" id="RU363094"/>
    </source>
</evidence>
<dbReference type="PANTHER" id="PTHR43420">
    <property type="entry name" value="ACETYLTRANSFERASE"/>
    <property type="match status" value="1"/>
</dbReference>
<dbReference type="EC" id="2.3.1.266" evidence="5 6"/>